<proteinExistence type="predicted"/>
<organism evidence="1 2">
    <name type="scientific">Luteococcus japonicus</name>
    <dbReference type="NCBI Taxonomy" id="33984"/>
    <lineage>
        <taxon>Bacteria</taxon>
        <taxon>Bacillati</taxon>
        <taxon>Actinomycetota</taxon>
        <taxon>Actinomycetes</taxon>
        <taxon>Propionibacteriales</taxon>
        <taxon>Propionibacteriaceae</taxon>
        <taxon>Luteococcus</taxon>
    </lineage>
</organism>
<evidence type="ECO:0000313" key="1">
    <source>
        <dbReference type="EMBL" id="ROR53280.1"/>
    </source>
</evidence>
<dbReference type="InterPro" id="IPR021145">
    <property type="entry name" value="Portal_protein_SPP1_Gp6-like"/>
</dbReference>
<dbReference type="Proteomes" id="UP000275749">
    <property type="component" value="Unassembled WGS sequence"/>
</dbReference>
<accession>A0A3N1ZQV4</accession>
<dbReference type="RefSeq" id="WP_123574791.1">
    <property type="nucleotide sequence ID" value="NZ_RKHG01000001.1"/>
</dbReference>
<dbReference type="Pfam" id="PF05133">
    <property type="entry name" value="SPP1_portal"/>
    <property type="match status" value="1"/>
</dbReference>
<protein>
    <submittedName>
        <fullName evidence="1">SPP1 Gp6-like portal protein</fullName>
    </submittedName>
</protein>
<sequence length="435" mass="46902">MNDLETMISTLQIIDNDAVRRTRCNTYYNGKQPLAFLAPEARTALGNRFGVLNSNTCRVAVNALVERLRITGFTGPEAIALWEDWRRNDLDQLAPVAHREALITGEAFVIVWADAAGNPQVTIESPEQVAVQRHPATGTVTAAAKRIEHKDHTEAVLYLTDRIVKFRSQATGAVLHGFEAVETIPNPLGMVPVVPLRNTERLTGPAASELDDLLPLVDAQSKLLADLMVASEYAGRPRRWATGIELEEEDVLDADGNPTGETLEVNPYPEGSRMMVAEPQEAKFGQLPAADLAGYEAAIRVLQAQISAVSGLAPHYLGVHGDQPASADALRASEAALVAKVEARQLAFGRAWEAVARLMLAVRTGRRPETVNVAVQWADAATRSIAQEADAIVKLFAAGLIPQSYALQRLGYSDDDIRQITAASPATTTTPATPA</sequence>
<dbReference type="AlphaFoldDB" id="A0A3N1ZQV4"/>
<evidence type="ECO:0000313" key="2">
    <source>
        <dbReference type="Proteomes" id="UP000275749"/>
    </source>
</evidence>
<comment type="caution">
    <text evidence="1">The sequence shown here is derived from an EMBL/GenBank/DDBJ whole genome shotgun (WGS) entry which is preliminary data.</text>
</comment>
<reference evidence="1 2" key="1">
    <citation type="submission" date="2018-11" db="EMBL/GenBank/DDBJ databases">
        <title>Sequencing the genomes of 1000 actinobacteria strains.</title>
        <authorList>
            <person name="Klenk H.-P."/>
        </authorList>
    </citation>
    <scope>NUCLEOTIDE SEQUENCE [LARGE SCALE GENOMIC DNA]</scope>
    <source>
        <strain evidence="1 2">DSM 10546</strain>
    </source>
</reference>
<dbReference type="EMBL" id="RKHG01000001">
    <property type="protein sequence ID" value="ROR53280.1"/>
    <property type="molecule type" value="Genomic_DNA"/>
</dbReference>
<gene>
    <name evidence="1" type="ORF">EDD41_0415</name>
</gene>
<name>A0A3N1ZQV4_9ACTN</name>